<sequence>MEKGGKDSDSVNKAIKDLYNAVCKPWTKKEREETFKEKAAPHANYVGGGAARNLVRRHLRLAAAPASSVALRPAAALQGALSRRRWMSSEDAKGSFLDKDEVTERTIKVVKNFQKIDDPSKEATLIGVVSNVDMLYAVG</sequence>
<dbReference type="STRING" id="4572.M8A5P2"/>
<accession>M8A5P2</accession>
<protein>
    <submittedName>
        <fullName evidence="1">Uncharacterized protein</fullName>
    </submittedName>
</protein>
<organism evidence="1">
    <name type="scientific">Triticum urartu</name>
    <name type="common">Red wild einkorn</name>
    <name type="synonym">Crithodium urartu</name>
    <dbReference type="NCBI Taxonomy" id="4572"/>
    <lineage>
        <taxon>Eukaryota</taxon>
        <taxon>Viridiplantae</taxon>
        <taxon>Streptophyta</taxon>
        <taxon>Embryophyta</taxon>
        <taxon>Tracheophyta</taxon>
        <taxon>Spermatophyta</taxon>
        <taxon>Magnoliopsida</taxon>
        <taxon>Liliopsida</taxon>
        <taxon>Poales</taxon>
        <taxon>Poaceae</taxon>
        <taxon>BOP clade</taxon>
        <taxon>Pooideae</taxon>
        <taxon>Triticodae</taxon>
        <taxon>Triticeae</taxon>
        <taxon>Triticinae</taxon>
        <taxon>Triticum</taxon>
    </lineage>
</organism>
<evidence type="ECO:0000313" key="1">
    <source>
        <dbReference type="EMBL" id="EMS55759.1"/>
    </source>
</evidence>
<gene>
    <name evidence="1" type="ORF">TRIUR3_06040</name>
</gene>
<name>M8A5P2_TRIUA</name>
<dbReference type="AlphaFoldDB" id="M8A5P2"/>
<reference evidence="1" key="1">
    <citation type="journal article" date="2013" name="Nature">
        <title>Draft genome of the wheat A-genome progenitor Triticum urartu.</title>
        <authorList>
            <person name="Ling H.Q."/>
            <person name="Zhao S."/>
            <person name="Liu D."/>
            <person name="Wang J."/>
            <person name="Sun H."/>
            <person name="Zhang C."/>
            <person name="Fan H."/>
            <person name="Li D."/>
            <person name="Dong L."/>
            <person name="Tao Y."/>
            <person name="Gao C."/>
            <person name="Wu H."/>
            <person name="Li Y."/>
            <person name="Cui Y."/>
            <person name="Guo X."/>
            <person name="Zheng S."/>
            <person name="Wang B."/>
            <person name="Yu K."/>
            <person name="Liang Q."/>
            <person name="Yang W."/>
            <person name="Lou X."/>
            <person name="Chen J."/>
            <person name="Feng M."/>
            <person name="Jian J."/>
            <person name="Zhang X."/>
            <person name="Luo G."/>
            <person name="Jiang Y."/>
            <person name="Liu J."/>
            <person name="Wang Z."/>
            <person name="Sha Y."/>
            <person name="Zhang B."/>
            <person name="Wu H."/>
            <person name="Tang D."/>
            <person name="Shen Q."/>
            <person name="Xue P."/>
            <person name="Zou S."/>
            <person name="Wang X."/>
            <person name="Liu X."/>
            <person name="Wang F."/>
            <person name="Yang Y."/>
            <person name="An X."/>
            <person name="Dong Z."/>
            <person name="Zhang K."/>
            <person name="Zhang X."/>
            <person name="Luo M.C."/>
            <person name="Dvorak J."/>
            <person name="Tong Y."/>
            <person name="Wang J."/>
            <person name="Yang H."/>
            <person name="Li Z."/>
            <person name="Wang D."/>
            <person name="Zhang A."/>
            <person name="Wang J."/>
        </authorList>
    </citation>
    <scope>NUCLEOTIDE SEQUENCE</scope>
</reference>
<dbReference type="EMBL" id="KD166810">
    <property type="protein sequence ID" value="EMS55759.1"/>
    <property type="molecule type" value="Genomic_DNA"/>
</dbReference>
<proteinExistence type="predicted"/>